<evidence type="ECO:0000259" key="19">
    <source>
        <dbReference type="Pfam" id="PF00149"/>
    </source>
</evidence>
<dbReference type="InterPro" id="IPR036907">
    <property type="entry name" value="5'-Nucleotdase_C_sf"/>
</dbReference>
<dbReference type="InterPro" id="IPR006179">
    <property type="entry name" value="5_nucleotidase/apyrase"/>
</dbReference>
<dbReference type="InterPro" id="IPR005045">
    <property type="entry name" value="CDC50/LEM3_fam"/>
</dbReference>
<dbReference type="PROSITE" id="PS00786">
    <property type="entry name" value="5_NUCLEOTIDASE_2"/>
    <property type="match status" value="1"/>
</dbReference>
<dbReference type="GO" id="GO:0005615">
    <property type="term" value="C:extracellular space"/>
    <property type="evidence" value="ECO:0007669"/>
    <property type="project" value="UniProtKB-ARBA"/>
</dbReference>
<dbReference type="Gene3D" id="3.60.21.10">
    <property type="match status" value="1"/>
</dbReference>
<dbReference type="PANTHER" id="PTHR11575">
    <property type="entry name" value="5'-NUCLEOTIDASE-RELATED"/>
    <property type="match status" value="1"/>
</dbReference>
<evidence type="ECO:0000256" key="6">
    <source>
        <dbReference type="ARBA" id="ARBA00022442"/>
    </source>
</evidence>
<dbReference type="GO" id="GO:0008253">
    <property type="term" value="F:5'-nucleotidase activity"/>
    <property type="evidence" value="ECO:0007669"/>
    <property type="project" value="TreeGrafter"/>
</dbReference>
<protein>
    <recommendedName>
        <fullName evidence="5">apyrase</fullName>
        <ecNumber evidence="5">3.6.1.5</ecNumber>
    </recommendedName>
</protein>
<dbReference type="PRINTS" id="PR01607">
    <property type="entry name" value="APYRASEFAMLY"/>
</dbReference>
<comment type="subcellular location">
    <subcellularLocation>
        <location evidence="1">Membrane</location>
    </subcellularLocation>
    <subcellularLocation>
        <location evidence="2">Secreted</location>
    </subcellularLocation>
</comment>
<dbReference type="FunFam" id="3.90.780.10:FF:000004">
    <property type="entry name" value="UDP-sugar hydrolase, putative"/>
    <property type="match status" value="1"/>
</dbReference>
<evidence type="ECO:0000256" key="17">
    <source>
        <dbReference type="SAM" id="MobiDB-lite"/>
    </source>
</evidence>
<dbReference type="InterPro" id="IPR006146">
    <property type="entry name" value="5'-Nucleotdase_CS"/>
</dbReference>
<evidence type="ECO:0000256" key="11">
    <source>
        <dbReference type="ARBA" id="ARBA00022729"/>
    </source>
</evidence>
<dbReference type="Pfam" id="PF03381">
    <property type="entry name" value="CDC50"/>
    <property type="match status" value="1"/>
</dbReference>
<evidence type="ECO:0000256" key="13">
    <source>
        <dbReference type="ARBA" id="ARBA00022801"/>
    </source>
</evidence>
<keyword evidence="16" id="KW-1199">Hemostasis impairing toxin</keyword>
<organism evidence="21 22">
    <name type="scientific">Papilio xuthus</name>
    <name type="common">Asian swallowtail butterfly</name>
    <dbReference type="NCBI Taxonomy" id="66420"/>
    <lineage>
        <taxon>Eukaryota</taxon>
        <taxon>Metazoa</taxon>
        <taxon>Ecdysozoa</taxon>
        <taxon>Arthropoda</taxon>
        <taxon>Hexapoda</taxon>
        <taxon>Insecta</taxon>
        <taxon>Pterygota</taxon>
        <taxon>Neoptera</taxon>
        <taxon>Endopterygota</taxon>
        <taxon>Lepidoptera</taxon>
        <taxon>Glossata</taxon>
        <taxon>Ditrysia</taxon>
        <taxon>Papilionoidea</taxon>
        <taxon>Papilionidae</taxon>
        <taxon>Papilioninae</taxon>
        <taxon>Papilio</taxon>
    </lineage>
</organism>
<dbReference type="GO" id="GO:0006196">
    <property type="term" value="P:AMP catabolic process"/>
    <property type="evidence" value="ECO:0007669"/>
    <property type="project" value="TreeGrafter"/>
</dbReference>
<evidence type="ECO:0000256" key="15">
    <source>
        <dbReference type="ARBA" id="ARBA00023136"/>
    </source>
</evidence>
<accession>A0A194Q670</accession>
<evidence type="ECO:0000256" key="18">
    <source>
        <dbReference type="SAM" id="Phobius"/>
    </source>
</evidence>
<dbReference type="Pfam" id="PF02872">
    <property type="entry name" value="5_nucleotid_C"/>
    <property type="match status" value="1"/>
</dbReference>
<dbReference type="InterPro" id="IPR004843">
    <property type="entry name" value="Calcineurin-like_PHP"/>
</dbReference>
<evidence type="ECO:0000256" key="10">
    <source>
        <dbReference type="ARBA" id="ARBA00022723"/>
    </source>
</evidence>
<keyword evidence="8" id="KW-0800">Toxin</keyword>
<dbReference type="SUPFAM" id="SSF55816">
    <property type="entry name" value="5'-nucleotidase (syn. UDP-sugar hydrolase), C-terminal domain"/>
    <property type="match status" value="1"/>
</dbReference>
<feature type="compositionally biased region" description="Polar residues" evidence="17">
    <location>
        <begin position="1"/>
        <end position="11"/>
    </location>
</feature>
<dbReference type="Proteomes" id="UP000053268">
    <property type="component" value="Unassembled WGS sequence"/>
</dbReference>
<dbReference type="FunFam" id="3.60.21.10:FF:000020">
    <property type="entry name" value="NT5E isoform 4"/>
    <property type="match status" value="1"/>
</dbReference>
<dbReference type="SUPFAM" id="SSF56300">
    <property type="entry name" value="Metallo-dependent phosphatases"/>
    <property type="match status" value="1"/>
</dbReference>
<proteinExistence type="inferred from homology"/>
<name>A0A194Q670_PAPXU</name>
<feature type="transmembrane region" description="Helical" evidence="18">
    <location>
        <begin position="33"/>
        <end position="60"/>
    </location>
</feature>
<evidence type="ECO:0000256" key="12">
    <source>
        <dbReference type="ARBA" id="ARBA00022741"/>
    </source>
</evidence>
<dbReference type="AlphaFoldDB" id="A0A194Q670"/>
<dbReference type="STRING" id="66420.A0A194Q670"/>
<dbReference type="PANTHER" id="PTHR11575:SF32">
    <property type="entry name" value="APYRASE-LIKE PROTEIN"/>
    <property type="match status" value="1"/>
</dbReference>
<evidence type="ECO:0000256" key="16">
    <source>
        <dbReference type="ARBA" id="ARBA00023240"/>
    </source>
</evidence>
<dbReference type="Gene3D" id="3.90.780.10">
    <property type="entry name" value="5'-Nucleotidase, C-terminal domain"/>
    <property type="match status" value="1"/>
</dbReference>
<keyword evidence="14 18" id="KW-1133">Transmembrane helix</keyword>
<dbReference type="EC" id="3.6.1.5" evidence="5"/>
<dbReference type="InterPro" id="IPR008334">
    <property type="entry name" value="5'-Nucleotdase_C"/>
</dbReference>
<dbReference type="InterPro" id="IPR029052">
    <property type="entry name" value="Metallo-depent_PP-like"/>
</dbReference>
<dbReference type="Pfam" id="PF00149">
    <property type="entry name" value="Metallophos"/>
    <property type="match status" value="1"/>
</dbReference>
<keyword evidence="10" id="KW-0479">Metal-binding</keyword>
<feature type="domain" description="5'-Nucleotidase C-terminal" evidence="20">
    <location>
        <begin position="663"/>
        <end position="835"/>
    </location>
</feature>
<dbReference type="GO" id="GO:0000166">
    <property type="term" value="F:nucleotide binding"/>
    <property type="evidence" value="ECO:0007669"/>
    <property type="project" value="UniProtKB-KW"/>
</dbReference>
<evidence type="ECO:0000256" key="9">
    <source>
        <dbReference type="ARBA" id="ARBA00022692"/>
    </source>
</evidence>
<dbReference type="GO" id="GO:0090729">
    <property type="term" value="F:toxin activity"/>
    <property type="evidence" value="ECO:0007669"/>
    <property type="project" value="UniProtKB-KW"/>
</dbReference>
<evidence type="ECO:0000313" key="22">
    <source>
        <dbReference type="Proteomes" id="UP000053268"/>
    </source>
</evidence>
<feature type="transmembrane region" description="Helical" evidence="18">
    <location>
        <begin position="316"/>
        <end position="338"/>
    </location>
</feature>
<evidence type="ECO:0000256" key="5">
    <source>
        <dbReference type="ARBA" id="ARBA00012148"/>
    </source>
</evidence>
<keyword evidence="9 18" id="KW-0812">Transmembrane</keyword>
<reference evidence="21 22" key="1">
    <citation type="journal article" date="2015" name="Nat. Commun.">
        <title>Outbred genome sequencing and CRISPR/Cas9 gene editing in butterflies.</title>
        <authorList>
            <person name="Li X."/>
            <person name="Fan D."/>
            <person name="Zhang W."/>
            <person name="Liu G."/>
            <person name="Zhang L."/>
            <person name="Zhao L."/>
            <person name="Fang X."/>
            <person name="Chen L."/>
            <person name="Dong Y."/>
            <person name="Chen Y."/>
            <person name="Ding Y."/>
            <person name="Zhao R."/>
            <person name="Feng M."/>
            <person name="Zhu Y."/>
            <person name="Feng Y."/>
            <person name="Jiang X."/>
            <person name="Zhu D."/>
            <person name="Xiang H."/>
            <person name="Feng X."/>
            <person name="Li S."/>
            <person name="Wang J."/>
            <person name="Zhang G."/>
            <person name="Kronforst M.R."/>
            <person name="Wang W."/>
        </authorList>
    </citation>
    <scope>NUCLEOTIDE SEQUENCE [LARGE SCALE GENOMIC DNA]</scope>
    <source>
        <strain evidence="21">Ya'a_city_454_Px</strain>
        <tissue evidence="21">Whole body</tissue>
    </source>
</reference>
<evidence type="ECO:0000256" key="7">
    <source>
        <dbReference type="ARBA" id="ARBA00022525"/>
    </source>
</evidence>
<gene>
    <name evidence="21" type="ORF">RR46_10223</name>
</gene>
<sequence length="872" mass="98225">MATSSDTSDQNVKSRRPAESAFKQQRLPAWQPILTAGTVLPTFFVIGIAFIPVGIGLLYFSDEVKEHVIDYTKCMKVNENITCAEYIKKNDMNSCTCEINFNLTEDFKRDVYFYYGLSNYYQNHRRYVKSRDDSQLRGQLSLTPSSDCDPFGYAEEEGKLKPVAPCGAIANSMFNDTLMVHSLDWDIDVPVLRTGIAWTSDKDIKFRNPPGDLKTAFANFTKPVNWRRPVWQLDLNNTDNNGFQNEDLIVWMRTAALPTFRKLYRRVDHSQYGFSTGLVKGPYMLRVEYNYPVTDFDGTKSFIISTTSLLGGKNPFLGVAYVVVGTLCLLLGIVLLVIHVRCSRRYPPPIAHTYFMDEQTTSHNVNEYSFDEISPTGGICNPDETCIGGFARLYTGVRQLQEAEPDSLLLNAGDTFQGTIWYNFLRWNVTQHFMNMLEHDAHVLGNHEFDHGVEGLLPYLERLNSPMLGANVNTTFEPELGKYVKNHIVVERRGRKIGIIGVLLRQFSAPIGRVVMEDELTAVNREAAELTAQGVDVIILLSHVGYTSDLFLAERVSPTVDIIVGGHSHSLLYNGEAPDGTRPIGEYPTVVTRSDGHRIPVVQAHCYTRYLGNIKLFINNQGIIERWEGQPVFLGSSIVQDPLMLEELEPWRKEVDAVGKEVLGRTHVTLTRSCFSAECNLGNWACDGLLEQVMDRAKTGAWNDAHVCMANAGGLRMQINPGEVTTEALLMAIPFENYVQVYDLKGQYLLEALEFSVGTAQTPGSFNSRRMLQVAGMRVVYNASSEVGSRVVSAHIRCIECDIPRYLPLDVNKTYRVLTQSYIGDGGGGYTMLSENRENVENLDVDYVMLQRHMRKQRNVIQDHDGRIQVVF</sequence>
<dbReference type="EMBL" id="KQ459582">
    <property type="protein sequence ID" value="KPI98905.1"/>
    <property type="molecule type" value="Genomic_DNA"/>
</dbReference>
<dbReference type="GO" id="GO:0004050">
    <property type="term" value="F:apyrase activity"/>
    <property type="evidence" value="ECO:0007669"/>
    <property type="project" value="UniProtKB-EC"/>
</dbReference>
<dbReference type="CDD" id="cd07409">
    <property type="entry name" value="MPP_CD73_N"/>
    <property type="match status" value="1"/>
</dbReference>
<evidence type="ECO:0000256" key="4">
    <source>
        <dbReference type="ARBA" id="ARBA00009457"/>
    </source>
</evidence>
<keyword evidence="6" id="KW-1201">Platelet aggregation inhibiting toxin</keyword>
<evidence type="ECO:0000256" key="8">
    <source>
        <dbReference type="ARBA" id="ARBA00022656"/>
    </source>
</evidence>
<keyword evidence="22" id="KW-1185">Reference proteome</keyword>
<dbReference type="GO" id="GO:0046872">
    <property type="term" value="F:metal ion binding"/>
    <property type="evidence" value="ECO:0007669"/>
    <property type="project" value="UniProtKB-KW"/>
</dbReference>
<feature type="domain" description="Calcineurin-like phosphoesterase" evidence="19">
    <location>
        <begin position="386"/>
        <end position="570"/>
    </location>
</feature>
<dbReference type="GO" id="GO:0005886">
    <property type="term" value="C:plasma membrane"/>
    <property type="evidence" value="ECO:0007669"/>
    <property type="project" value="TreeGrafter"/>
</dbReference>
<keyword evidence="13" id="KW-0378">Hydrolase</keyword>
<keyword evidence="11" id="KW-0732">Signal</keyword>
<comment type="similarity">
    <text evidence="4">Belongs to the CDC50/LEM3 family.</text>
</comment>
<feature type="region of interest" description="Disordered" evidence="17">
    <location>
        <begin position="1"/>
        <end position="20"/>
    </location>
</feature>
<keyword evidence="12" id="KW-0547">Nucleotide-binding</keyword>
<keyword evidence="7" id="KW-0964">Secreted</keyword>
<evidence type="ECO:0000256" key="2">
    <source>
        <dbReference type="ARBA" id="ARBA00004613"/>
    </source>
</evidence>
<evidence type="ECO:0000256" key="3">
    <source>
        <dbReference type="ARBA" id="ARBA00006654"/>
    </source>
</evidence>
<evidence type="ECO:0000256" key="14">
    <source>
        <dbReference type="ARBA" id="ARBA00022989"/>
    </source>
</evidence>
<evidence type="ECO:0000313" key="21">
    <source>
        <dbReference type="EMBL" id="KPI98905.1"/>
    </source>
</evidence>
<comment type="similarity">
    <text evidence="3">Belongs to the 5'-nucleotidase family.</text>
</comment>
<keyword evidence="15 18" id="KW-0472">Membrane</keyword>
<evidence type="ECO:0000256" key="1">
    <source>
        <dbReference type="ARBA" id="ARBA00004370"/>
    </source>
</evidence>
<evidence type="ECO:0000259" key="20">
    <source>
        <dbReference type="Pfam" id="PF02872"/>
    </source>
</evidence>